<dbReference type="InterPro" id="IPR052006">
    <property type="entry name" value="MLP-like"/>
</dbReference>
<evidence type="ECO:0000259" key="2">
    <source>
        <dbReference type="SMART" id="SM01037"/>
    </source>
</evidence>
<evidence type="ECO:0000313" key="3">
    <source>
        <dbReference type="EMBL" id="CAA7033758.1"/>
    </source>
</evidence>
<keyword evidence="4" id="KW-1185">Reference proteome</keyword>
<dbReference type="AlphaFoldDB" id="A0A6D2IX38"/>
<dbReference type="Pfam" id="PF00407">
    <property type="entry name" value="Bet_v_1"/>
    <property type="match status" value="1"/>
</dbReference>
<comment type="similarity">
    <text evidence="1">Belongs to the MLP family.</text>
</comment>
<organism evidence="3 4">
    <name type="scientific">Microthlaspi erraticum</name>
    <dbReference type="NCBI Taxonomy" id="1685480"/>
    <lineage>
        <taxon>Eukaryota</taxon>
        <taxon>Viridiplantae</taxon>
        <taxon>Streptophyta</taxon>
        <taxon>Embryophyta</taxon>
        <taxon>Tracheophyta</taxon>
        <taxon>Spermatophyta</taxon>
        <taxon>Magnoliopsida</taxon>
        <taxon>eudicotyledons</taxon>
        <taxon>Gunneridae</taxon>
        <taxon>Pentapetalae</taxon>
        <taxon>rosids</taxon>
        <taxon>malvids</taxon>
        <taxon>Brassicales</taxon>
        <taxon>Brassicaceae</taxon>
        <taxon>Coluteocarpeae</taxon>
        <taxon>Microthlaspi</taxon>
    </lineage>
</organism>
<protein>
    <recommendedName>
        <fullName evidence="2">Bet v I/Major latex protein domain-containing protein</fullName>
    </recommendedName>
</protein>
<gene>
    <name evidence="3" type="ORF">MERR_LOCUS20993</name>
</gene>
<dbReference type="EMBL" id="CACVBM020001138">
    <property type="protein sequence ID" value="CAA7033758.1"/>
    <property type="molecule type" value="Genomic_DNA"/>
</dbReference>
<dbReference type="OrthoDB" id="1072116at2759"/>
<accession>A0A6D2IX38</accession>
<dbReference type="SMART" id="SM01037">
    <property type="entry name" value="Bet_v_1"/>
    <property type="match status" value="1"/>
</dbReference>
<dbReference type="PANTHER" id="PTHR31338">
    <property type="entry name" value="POLYKETIDE CYCLASE/DEHYDRASE AND LIPID TRANSPORT SUPERFAMILY PROTEIN"/>
    <property type="match status" value="1"/>
</dbReference>
<dbReference type="SUPFAM" id="SSF55961">
    <property type="entry name" value="Bet v1-like"/>
    <property type="match status" value="1"/>
</dbReference>
<dbReference type="InterPro" id="IPR000916">
    <property type="entry name" value="Bet_v_I/MLP"/>
</dbReference>
<dbReference type="PANTHER" id="PTHR31338:SF22">
    <property type="entry name" value="MAJOR LATEX HOMOLOGUE TYPE2-RELATED"/>
    <property type="match status" value="1"/>
</dbReference>
<dbReference type="Gene3D" id="3.30.530.20">
    <property type="match status" value="1"/>
</dbReference>
<reference evidence="3" key="1">
    <citation type="submission" date="2020-01" db="EMBL/GenBank/DDBJ databases">
        <authorList>
            <person name="Mishra B."/>
        </authorList>
    </citation>
    <scope>NUCLEOTIDE SEQUENCE [LARGE SCALE GENOMIC DNA]</scope>
</reference>
<dbReference type="GO" id="GO:0006952">
    <property type="term" value="P:defense response"/>
    <property type="evidence" value="ECO:0007669"/>
    <property type="project" value="InterPro"/>
</dbReference>
<name>A0A6D2IX38_9BRAS</name>
<evidence type="ECO:0000313" key="4">
    <source>
        <dbReference type="Proteomes" id="UP000467841"/>
    </source>
</evidence>
<evidence type="ECO:0000256" key="1">
    <source>
        <dbReference type="ARBA" id="ARBA00038242"/>
    </source>
</evidence>
<dbReference type="Proteomes" id="UP000467841">
    <property type="component" value="Unassembled WGS sequence"/>
</dbReference>
<dbReference type="CDD" id="cd07816">
    <property type="entry name" value="Bet_v1-like"/>
    <property type="match status" value="1"/>
</dbReference>
<proteinExistence type="inferred from homology"/>
<comment type="caution">
    <text evidence="3">The sequence shown here is derived from an EMBL/GenBank/DDBJ whole genome shotgun (WGS) entry which is preliminary data.</text>
</comment>
<sequence>MAMSGTYVAEVPLKGLAEKHYKRWRNENHLFPDAVGHHIQGVNIHDGDWDSHGAIKSWNYTLNGKPEVYKEKREIDDEKMTVTSRGMEGHAMELYKVFDIIFQFIPKSREGCVCKFTLIWEKRNQDSPEPISYMKLLKSLVADMDDHILKGQNKA</sequence>
<feature type="domain" description="Bet v I/Major latex protein" evidence="2">
    <location>
        <begin position="2"/>
        <end position="151"/>
    </location>
</feature>
<dbReference type="InterPro" id="IPR023393">
    <property type="entry name" value="START-like_dom_sf"/>
</dbReference>